<dbReference type="GO" id="GO:0016491">
    <property type="term" value="F:oxidoreductase activity"/>
    <property type="evidence" value="ECO:0007669"/>
    <property type="project" value="InterPro"/>
</dbReference>
<dbReference type="InterPro" id="IPR001853">
    <property type="entry name" value="DSBA-like_thioredoxin_dom"/>
</dbReference>
<accession>A0A4R6TPI9</accession>
<dbReference type="GO" id="GO:0016853">
    <property type="term" value="F:isomerase activity"/>
    <property type="evidence" value="ECO:0007669"/>
    <property type="project" value="UniProtKB-KW"/>
</dbReference>
<dbReference type="PANTHER" id="PTHR13887">
    <property type="entry name" value="GLUTATHIONE S-TRANSFERASE KAPPA"/>
    <property type="match status" value="1"/>
</dbReference>
<keyword evidence="3" id="KW-1185">Reference proteome</keyword>
<dbReference type="OrthoDB" id="9799122at2"/>
<gene>
    <name evidence="2" type="ORF">CLV82_0888</name>
</gene>
<organism evidence="2 3">
    <name type="scientific">Zeaxanthinibacter enoshimensis</name>
    <dbReference type="NCBI Taxonomy" id="392009"/>
    <lineage>
        <taxon>Bacteria</taxon>
        <taxon>Pseudomonadati</taxon>
        <taxon>Bacteroidota</taxon>
        <taxon>Flavobacteriia</taxon>
        <taxon>Flavobacteriales</taxon>
        <taxon>Flavobacteriaceae</taxon>
        <taxon>Zeaxanthinibacter</taxon>
    </lineage>
</organism>
<sequence length="217" mass="25074">MAEKIKVDVVSDVVCPWCIVGYKRLEKAISELGIEDKIELEWQPFELNPHMPPEGENIQEHLHKKYGAEPEDQKKSQDRLSQFGEELGFKFDYWDEMKIVNTRDAHILLDYAKEKGKQTELNLRLIESYFSERKDVSEKEVLEQALKEVGLNSQEAMARLESDDARYQVTSNENYWQSLGVSSVPTMVFDRKSALTGAQPVEVYKQVLTELLEEKTG</sequence>
<dbReference type="InterPro" id="IPR036249">
    <property type="entry name" value="Thioredoxin-like_sf"/>
</dbReference>
<dbReference type="Gene3D" id="3.40.30.10">
    <property type="entry name" value="Glutaredoxin"/>
    <property type="match status" value="1"/>
</dbReference>
<proteinExistence type="predicted"/>
<dbReference type="CDD" id="cd03024">
    <property type="entry name" value="DsbA_FrnE"/>
    <property type="match status" value="1"/>
</dbReference>
<evidence type="ECO:0000313" key="2">
    <source>
        <dbReference type="EMBL" id="TDQ33050.1"/>
    </source>
</evidence>
<dbReference type="Proteomes" id="UP000295468">
    <property type="component" value="Unassembled WGS sequence"/>
</dbReference>
<keyword evidence="2" id="KW-0413">Isomerase</keyword>
<dbReference type="EMBL" id="SNYI01000001">
    <property type="protein sequence ID" value="TDQ33050.1"/>
    <property type="molecule type" value="Genomic_DNA"/>
</dbReference>
<reference evidence="2 3" key="1">
    <citation type="submission" date="2019-03" db="EMBL/GenBank/DDBJ databases">
        <title>Genomic Encyclopedia of Archaeal and Bacterial Type Strains, Phase II (KMG-II): from individual species to whole genera.</title>
        <authorList>
            <person name="Goeker M."/>
        </authorList>
    </citation>
    <scope>NUCLEOTIDE SEQUENCE [LARGE SCALE GENOMIC DNA]</scope>
    <source>
        <strain evidence="2 3">DSM 18435</strain>
    </source>
</reference>
<dbReference type="SUPFAM" id="SSF52833">
    <property type="entry name" value="Thioredoxin-like"/>
    <property type="match status" value="1"/>
</dbReference>
<evidence type="ECO:0000313" key="3">
    <source>
        <dbReference type="Proteomes" id="UP000295468"/>
    </source>
</evidence>
<comment type="caution">
    <text evidence="2">The sequence shown here is derived from an EMBL/GenBank/DDBJ whole genome shotgun (WGS) entry which is preliminary data.</text>
</comment>
<evidence type="ECO:0000259" key="1">
    <source>
        <dbReference type="Pfam" id="PF01323"/>
    </source>
</evidence>
<feature type="domain" description="DSBA-like thioredoxin" evidence="1">
    <location>
        <begin position="7"/>
        <end position="208"/>
    </location>
</feature>
<dbReference type="AlphaFoldDB" id="A0A4R6TPI9"/>
<dbReference type="RefSeq" id="WP_133643064.1">
    <property type="nucleotide sequence ID" value="NZ_SNYI01000001.1"/>
</dbReference>
<dbReference type="PANTHER" id="PTHR13887:SF41">
    <property type="entry name" value="THIOREDOXIN SUPERFAMILY PROTEIN"/>
    <property type="match status" value="1"/>
</dbReference>
<dbReference type="Pfam" id="PF01323">
    <property type="entry name" value="DSBA"/>
    <property type="match status" value="1"/>
</dbReference>
<name>A0A4R6TPI9_9FLAO</name>
<protein>
    <submittedName>
        <fullName evidence="2">Putative DsbA family dithiol-disulfide isomerase</fullName>
    </submittedName>
</protein>